<dbReference type="EMBL" id="KT342857">
    <property type="protein sequence ID" value="ANA07969.1"/>
    <property type="molecule type" value="Genomic_DNA"/>
</dbReference>
<protein>
    <submittedName>
        <fullName evidence="1">Uncharacterized protein</fullName>
    </submittedName>
</protein>
<gene>
    <name evidence="1" type="ORF">5G12_007</name>
</gene>
<name>A0A166H1R6_9BACT</name>
<organism evidence="1">
    <name type="scientific">uncultured bacterium 5G12</name>
    <dbReference type="NCBI Taxonomy" id="1701325"/>
    <lineage>
        <taxon>Bacteria</taxon>
        <taxon>environmental samples</taxon>
    </lineage>
</organism>
<proteinExistence type="predicted"/>
<accession>A0A166H1R6</accession>
<evidence type="ECO:0000313" key="1">
    <source>
        <dbReference type="EMBL" id="ANA07969.1"/>
    </source>
</evidence>
<sequence length="79" mass="8471">MEGTPPRRVRKKVSDTGGVRHLVKKNGRRPTLPGACAPSTIGASGLNFSVRNGKRCFPAAMTAQIVRSCAPKQRTLKTP</sequence>
<reference evidence="1" key="1">
    <citation type="submission" date="2016-04" db="EMBL/GenBank/DDBJ databases">
        <title>Exploring the genomic information of specific uncultured soil bacteria through a new metagenomic library-based strategy.</title>
        <authorList>
            <person name="Liu Y."/>
            <person name="Zhang R."/>
        </authorList>
    </citation>
    <scope>NUCLEOTIDE SEQUENCE</scope>
</reference>
<dbReference type="AlphaFoldDB" id="A0A166H1R6"/>